<evidence type="ECO:0000313" key="4">
    <source>
        <dbReference type="EMBL" id="MBB3773802.1"/>
    </source>
</evidence>
<dbReference type="EMBL" id="JACICD010000015">
    <property type="protein sequence ID" value="MBB3773802.1"/>
    <property type="molecule type" value="Genomic_DNA"/>
</dbReference>
<evidence type="ECO:0000256" key="1">
    <source>
        <dbReference type="ARBA" id="ARBA00006484"/>
    </source>
</evidence>
<dbReference type="NCBIfam" id="NF004823">
    <property type="entry name" value="PRK06179.1"/>
    <property type="match status" value="1"/>
</dbReference>
<accession>A0A839ZGW3</accession>
<gene>
    <name evidence="4" type="ORF">FHS55_004447</name>
</gene>
<dbReference type="PRINTS" id="PR00081">
    <property type="entry name" value="GDHRDH"/>
</dbReference>
<dbReference type="Gene3D" id="3.40.50.720">
    <property type="entry name" value="NAD(P)-binding Rossmann-like Domain"/>
    <property type="match status" value="1"/>
</dbReference>
<dbReference type="PRINTS" id="PR00080">
    <property type="entry name" value="SDRFAMILY"/>
</dbReference>
<name>A0A839ZGW3_9HYPH</name>
<dbReference type="GO" id="GO:0016491">
    <property type="term" value="F:oxidoreductase activity"/>
    <property type="evidence" value="ECO:0007669"/>
    <property type="project" value="UniProtKB-KW"/>
</dbReference>
<dbReference type="InterPro" id="IPR036291">
    <property type="entry name" value="NAD(P)-bd_dom_sf"/>
</dbReference>
<evidence type="ECO:0000256" key="2">
    <source>
        <dbReference type="ARBA" id="ARBA00023002"/>
    </source>
</evidence>
<organism evidence="4 5">
    <name type="scientific">Ancylobacter tetraedralis</name>
    <dbReference type="NCBI Taxonomy" id="217068"/>
    <lineage>
        <taxon>Bacteria</taxon>
        <taxon>Pseudomonadati</taxon>
        <taxon>Pseudomonadota</taxon>
        <taxon>Alphaproteobacteria</taxon>
        <taxon>Hyphomicrobiales</taxon>
        <taxon>Xanthobacteraceae</taxon>
        <taxon>Ancylobacter</taxon>
    </lineage>
</organism>
<protein>
    <submittedName>
        <fullName evidence="4">Short-subunit dehydrogenase</fullName>
    </submittedName>
</protein>
<proteinExistence type="inferred from homology"/>
<dbReference type="PANTHER" id="PTHR43976">
    <property type="entry name" value="SHORT CHAIN DEHYDROGENASE"/>
    <property type="match status" value="1"/>
</dbReference>
<keyword evidence="5" id="KW-1185">Reference proteome</keyword>
<dbReference type="CDD" id="cd05374">
    <property type="entry name" value="17beta-HSD-like_SDR_c"/>
    <property type="match status" value="1"/>
</dbReference>
<keyword evidence="2" id="KW-0560">Oxidoreductase</keyword>
<comment type="similarity">
    <text evidence="1 3">Belongs to the short-chain dehydrogenases/reductases (SDR) family.</text>
</comment>
<reference evidence="4 5" key="1">
    <citation type="submission" date="2020-08" db="EMBL/GenBank/DDBJ databases">
        <title>Genomic Encyclopedia of Type Strains, Phase IV (KMG-IV): sequencing the most valuable type-strain genomes for metagenomic binning, comparative biology and taxonomic classification.</title>
        <authorList>
            <person name="Goeker M."/>
        </authorList>
    </citation>
    <scope>NUCLEOTIDE SEQUENCE [LARGE SCALE GENOMIC DNA]</scope>
    <source>
        <strain evidence="4 5">DSM 5895</strain>
    </source>
</reference>
<sequence length="246" mass="26620">MARAGFTVFGTSRKPGETAPSEVTMLACDVTDDASVTALISQVLARTGRIDVLVNNAGVGMFGGAEESSAAQVQRLYDVNLFGVVRLINAVLPSMRERGKGRIINLSSALGFIPAPYSAHYAGSKFAVEGYSESLDHEVRAFNVRVCLIEPGTVTGNFDQSALEPDAKKPEYDGGRAWVHDFIRKSLPKAVSPEEVAEAVLQAATTSRHRLRYPVGKVAKQVSLLRRLMPARLFDKALRQQFGLPS</sequence>
<comment type="caution">
    <text evidence="4">The sequence shown here is derived from an EMBL/GenBank/DDBJ whole genome shotgun (WGS) entry which is preliminary data.</text>
</comment>
<dbReference type="Proteomes" id="UP000533469">
    <property type="component" value="Unassembled WGS sequence"/>
</dbReference>
<dbReference type="InterPro" id="IPR051911">
    <property type="entry name" value="SDR_oxidoreductase"/>
</dbReference>
<evidence type="ECO:0000313" key="5">
    <source>
        <dbReference type="Proteomes" id="UP000533469"/>
    </source>
</evidence>
<dbReference type="Pfam" id="PF00106">
    <property type="entry name" value="adh_short"/>
    <property type="match status" value="1"/>
</dbReference>
<dbReference type="SUPFAM" id="SSF51735">
    <property type="entry name" value="NAD(P)-binding Rossmann-fold domains"/>
    <property type="match status" value="1"/>
</dbReference>
<dbReference type="AlphaFoldDB" id="A0A839ZGW3"/>
<evidence type="ECO:0000256" key="3">
    <source>
        <dbReference type="RuleBase" id="RU000363"/>
    </source>
</evidence>
<dbReference type="InterPro" id="IPR002347">
    <property type="entry name" value="SDR_fam"/>
</dbReference>
<dbReference type="PANTHER" id="PTHR43976:SF16">
    <property type="entry name" value="SHORT-CHAIN DEHYDROGENASE_REDUCTASE FAMILY PROTEIN"/>
    <property type="match status" value="1"/>
</dbReference>